<feature type="coiled-coil region" evidence="1">
    <location>
        <begin position="125"/>
        <end position="152"/>
    </location>
</feature>
<dbReference type="EMBL" id="KN835492">
    <property type="protein sequence ID" value="KIK36878.1"/>
    <property type="molecule type" value="Genomic_DNA"/>
</dbReference>
<dbReference type="HOGENOM" id="CLU_1579542_0_0_1"/>
<reference evidence="2 3" key="1">
    <citation type="submission" date="2014-04" db="EMBL/GenBank/DDBJ databases">
        <authorList>
            <consortium name="DOE Joint Genome Institute"/>
            <person name="Kuo A."/>
            <person name="Ruytinx J."/>
            <person name="Rineau F."/>
            <person name="Colpaert J."/>
            <person name="Kohler A."/>
            <person name="Nagy L.G."/>
            <person name="Floudas D."/>
            <person name="Copeland A."/>
            <person name="Barry K.W."/>
            <person name="Cichocki N."/>
            <person name="Veneault-Fourrey C."/>
            <person name="LaButti K."/>
            <person name="Lindquist E.A."/>
            <person name="Lipzen A."/>
            <person name="Lundell T."/>
            <person name="Morin E."/>
            <person name="Murat C."/>
            <person name="Sun H."/>
            <person name="Tunlid A."/>
            <person name="Henrissat B."/>
            <person name="Grigoriev I.V."/>
            <person name="Hibbett D.S."/>
            <person name="Martin F."/>
            <person name="Nordberg H.P."/>
            <person name="Cantor M.N."/>
            <person name="Hua S.X."/>
        </authorList>
    </citation>
    <scope>NUCLEOTIDE SEQUENCE [LARGE SCALE GENOMIC DNA]</scope>
    <source>
        <strain evidence="2 3">UH-Slu-Lm8-n1</strain>
    </source>
</reference>
<proteinExistence type="predicted"/>
<evidence type="ECO:0000256" key="1">
    <source>
        <dbReference type="SAM" id="Coils"/>
    </source>
</evidence>
<evidence type="ECO:0000313" key="2">
    <source>
        <dbReference type="EMBL" id="KIK36878.1"/>
    </source>
</evidence>
<keyword evidence="3" id="KW-1185">Reference proteome</keyword>
<dbReference type="Proteomes" id="UP000054485">
    <property type="component" value="Unassembled WGS sequence"/>
</dbReference>
<dbReference type="InParanoid" id="A0A0D0AYE0"/>
<name>A0A0D0AYE0_9AGAM</name>
<keyword evidence="1" id="KW-0175">Coiled coil</keyword>
<evidence type="ECO:0000313" key="3">
    <source>
        <dbReference type="Proteomes" id="UP000054485"/>
    </source>
</evidence>
<organism evidence="2 3">
    <name type="scientific">Suillus luteus UH-Slu-Lm8-n1</name>
    <dbReference type="NCBI Taxonomy" id="930992"/>
    <lineage>
        <taxon>Eukaryota</taxon>
        <taxon>Fungi</taxon>
        <taxon>Dikarya</taxon>
        <taxon>Basidiomycota</taxon>
        <taxon>Agaricomycotina</taxon>
        <taxon>Agaricomycetes</taxon>
        <taxon>Agaricomycetidae</taxon>
        <taxon>Boletales</taxon>
        <taxon>Suillineae</taxon>
        <taxon>Suillaceae</taxon>
        <taxon>Suillus</taxon>
    </lineage>
</organism>
<sequence>MHPIFRFAVTLQISTYYVLRPSRPKAAENDAAGAGDRYGVTGVKYVLADAQWRTVSAKLQLALISSLRKLTWPQIKFTGHYLRCGVTRNQISILIEPLAWKKWNHEYDSISQANTLRLAALTMRNHSLSRRLRHYKAKLSKARLELAHSRREKAGINITRRRTGREHRF</sequence>
<reference evidence="3" key="2">
    <citation type="submission" date="2015-01" db="EMBL/GenBank/DDBJ databases">
        <title>Evolutionary Origins and Diversification of the Mycorrhizal Mutualists.</title>
        <authorList>
            <consortium name="DOE Joint Genome Institute"/>
            <consortium name="Mycorrhizal Genomics Consortium"/>
            <person name="Kohler A."/>
            <person name="Kuo A."/>
            <person name="Nagy L.G."/>
            <person name="Floudas D."/>
            <person name="Copeland A."/>
            <person name="Barry K.W."/>
            <person name="Cichocki N."/>
            <person name="Veneault-Fourrey C."/>
            <person name="LaButti K."/>
            <person name="Lindquist E.A."/>
            <person name="Lipzen A."/>
            <person name="Lundell T."/>
            <person name="Morin E."/>
            <person name="Murat C."/>
            <person name="Riley R."/>
            <person name="Ohm R."/>
            <person name="Sun H."/>
            <person name="Tunlid A."/>
            <person name="Henrissat B."/>
            <person name="Grigoriev I.V."/>
            <person name="Hibbett D.S."/>
            <person name="Martin F."/>
        </authorList>
    </citation>
    <scope>NUCLEOTIDE SEQUENCE [LARGE SCALE GENOMIC DNA]</scope>
    <source>
        <strain evidence="3">UH-Slu-Lm8-n1</strain>
    </source>
</reference>
<dbReference type="AlphaFoldDB" id="A0A0D0AYE0"/>
<accession>A0A0D0AYE0</accession>
<gene>
    <name evidence="2" type="ORF">CY34DRAFT_490224</name>
</gene>
<protein>
    <submittedName>
        <fullName evidence="2">Unplaced genomic scaffold CY34scaffold_361, whole genome shotgun sequence</fullName>
    </submittedName>
</protein>